<evidence type="ECO:0000313" key="3">
    <source>
        <dbReference type="Proteomes" id="UP000769157"/>
    </source>
</evidence>
<sequence>MPSVEPGLSTCNLLLVEHVLVEREVGRVFQSERLHALVAGLKRPIANHLNFGPGGNRSAVLGQDRVGRVEQLWIVAIARAGGWIKANSERMLRVRRKILLIWNNKNGVGHQTFLKLLEILIIQLGRVVGVARKTNLCSKRLIFKRNKVNGCLLRHVVICFVLFSQGFLYIISLYILLLPPVTFTATPLHRPDKIAQEGNSAWPTGKFSRTPAPALMSGPAATLLDLACHQFHPRLAHEAILCADSF</sequence>
<accession>A0A9P8P2Y4</accession>
<organism evidence="2 3">
    <name type="scientific">Ogataea philodendri</name>
    <dbReference type="NCBI Taxonomy" id="1378263"/>
    <lineage>
        <taxon>Eukaryota</taxon>
        <taxon>Fungi</taxon>
        <taxon>Dikarya</taxon>
        <taxon>Ascomycota</taxon>
        <taxon>Saccharomycotina</taxon>
        <taxon>Pichiomycetes</taxon>
        <taxon>Pichiales</taxon>
        <taxon>Pichiaceae</taxon>
        <taxon>Ogataea</taxon>
    </lineage>
</organism>
<keyword evidence="1" id="KW-1133">Transmembrane helix</keyword>
<proteinExistence type="predicted"/>
<feature type="transmembrane region" description="Helical" evidence="1">
    <location>
        <begin position="112"/>
        <end position="131"/>
    </location>
</feature>
<evidence type="ECO:0000256" key="1">
    <source>
        <dbReference type="SAM" id="Phobius"/>
    </source>
</evidence>
<keyword evidence="1" id="KW-0472">Membrane</keyword>
<dbReference type="GeneID" id="70237234"/>
<dbReference type="RefSeq" id="XP_046060203.1">
    <property type="nucleotide sequence ID" value="XM_046206437.1"/>
</dbReference>
<dbReference type="EMBL" id="JAEUBE010000366">
    <property type="protein sequence ID" value="KAH3663867.1"/>
    <property type="molecule type" value="Genomic_DNA"/>
</dbReference>
<comment type="caution">
    <text evidence="2">The sequence shown here is derived from an EMBL/GenBank/DDBJ whole genome shotgun (WGS) entry which is preliminary data.</text>
</comment>
<keyword evidence="1" id="KW-0812">Transmembrane</keyword>
<protein>
    <submittedName>
        <fullName evidence="2">Uncharacterized protein</fullName>
    </submittedName>
</protein>
<dbReference type="Proteomes" id="UP000769157">
    <property type="component" value="Unassembled WGS sequence"/>
</dbReference>
<name>A0A9P8P2Y4_9ASCO</name>
<feature type="transmembrane region" description="Helical" evidence="1">
    <location>
        <begin position="152"/>
        <end position="177"/>
    </location>
</feature>
<gene>
    <name evidence="2" type="ORF">OGAPHI_005270</name>
</gene>
<reference evidence="2" key="1">
    <citation type="journal article" date="2021" name="Open Biol.">
        <title>Shared evolutionary footprints suggest mitochondrial oxidative damage underlies multiple complex I losses in fungi.</title>
        <authorList>
            <person name="Schikora-Tamarit M.A."/>
            <person name="Marcet-Houben M."/>
            <person name="Nosek J."/>
            <person name="Gabaldon T."/>
        </authorList>
    </citation>
    <scope>NUCLEOTIDE SEQUENCE</scope>
    <source>
        <strain evidence="2">CBS6075</strain>
    </source>
</reference>
<dbReference type="AlphaFoldDB" id="A0A9P8P2Y4"/>
<keyword evidence="3" id="KW-1185">Reference proteome</keyword>
<reference evidence="2" key="2">
    <citation type="submission" date="2021-01" db="EMBL/GenBank/DDBJ databases">
        <authorList>
            <person name="Schikora-Tamarit M.A."/>
        </authorList>
    </citation>
    <scope>NUCLEOTIDE SEQUENCE</scope>
    <source>
        <strain evidence="2">CBS6075</strain>
    </source>
</reference>
<evidence type="ECO:0000313" key="2">
    <source>
        <dbReference type="EMBL" id="KAH3663867.1"/>
    </source>
</evidence>